<protein>
    <recommendedName>
        <fullName evidence="3">Transmembrane protein</fullName>
    </recommendedName>
</protein>
<organism evidence="1 2">
    <name type="scientific">Vicia faba</name>
    <name type="common">Broad bean</name>
    <name type="synonym">Faba vulgaris</name>
    <dbReference type="NCBI Taxonomy" id="3906"/>
    <lineage>
        <taxon>Eukaryota</taxon>
        <taxon>Viridiplantae</taxon>
        <taxon>Streptophyta</taxon>
        <taxon>Embryophyta</taxon>
        <taxon>Tracheophyta</taxon>
        <taxon>Spermatophyta</taxon>
        <taxon>Magnoliopsida</taxon>
        <taxon>eudicotyledons</taxon>
        <taxon>Gunneridae</taxon>
        <taxon>Pentapetalae</taxon>
        <taxon>rosids</taxon>
        <taxon>fabids</taxon>
        <taxon>Fabales</taxon>
        <taxon>Fabaceae</taxon>
        <taxon>Papilionoideae</taxon>
        <taxon>50 kb inversion clade</taxon>
        <taxon>NPAAA clade</taxon>
        <taxon>Hologalegina</taxon>
        <taxon>IRL clade</taxon>
        <taxon>Fabeae</taxon>
        <taxon>Vicia</taxon>
    </lineage>
</organism>
<evidence type="ECO:0000313" key="1">
    <source>
        <dbReference type="EMBL" id="CAI8589171.1"/>
    </source>
</evidence>
<accession>A0AAV0YU55</accession>
<dbReference type="EMBL" id="OX451736">
    <property type="protein sequence ID" value="CAI8589171.1"/>
    <property type="molecule type" value="Genomic_DNA"/>
</dbReference>
<name>A0AAV0YU55_VICFA</name>
<dbReference type="AlphaFoldDB" id="A0AAV0YU55"/>
<gene>
    <name evidence="1" type="ORF">VFH_I381560</name>
</gene>
<proteinExistence type="predicted"/>
<sequence>MFFKTDLRYVVIVAAMTITIYSQRWKRELFEVQKVVCGEYYRGVLNDDGGGWEKGIVRLFEVMNVNYSEYLLSVWCKGVNIVEGTGRRRKMRVKVNNYDTVSVETMCGDFLSWICVLREKKFEANKIQQKRAD</sequence>
<reference evidence="1 2" key="1">
    <citation type="submission" date="2023-01" db="EMBL/GenBank/DDBJ databases">
        <authorList>
            <person name="Kreplak J."/>
        </authorList>
    </citation>
    <scope>NUCLEOTIDE SEQUENCE [LARGE SCALE GENOMIC DNA]</scope>
</reference>
<dbReference type="Proteomes" id="UP001157006">
    <property type="component" value="Chromosome 1L"/>
</dbReference>
<keyword evidence="2" id="KW-1185">Reference proteome</keyword>
<evidence type="ECO:0008006" key="3">
    <source>
        <dbReference type="Google" id="ProtNLM"/>
    </source>
</evidence>
<evidence type="ECO:0000313" key="2">
    <source>
        <dbReference type="Proteomes" id="UP001157006"/>
    </source>
</evidence>